<dbReference type="AlphaFoldDB" id="A0A1A9VNA2"/>
<name>A0A1A9VNA2_GLOAU</name>
<dbReference type="EnsemblMetazoa" id="GAUT042419-RA">
    <property type="protein sequence ID" value="GAUT042419-PA"/>
    <property type="gene ID" value="GAUT042419"/>
</dbReference>
<protein>
    <submittedName>
        <fullName evidence="1">Uncharacterized protein</fullName>
    </submittedName>
</protein>
<keyword evidence="2" id="KW-1185">Reference proteome</keyword>
<dbReference type="VEuPathDB" id="VectorBase:GAUT042419"/>
<proteinExistence type="predicted"/>
<reference evidence="1" key="1">
    <citation type="submission" date="2020-05" db="UniProtKB">
        <authorList>
            <consortium name="EnsemblMetazoa"/>
        </authorList>
    </citation>
    <scope>IDENTIFICATION</scope>
    <source>
        <strain evidence="1">TTRI</strain>
    </source>
</reference>
<sequence length="103" mass="11169">MLTKTSHDPREIFISSANLYNDDSILVIIDSIGSFKDLQMNVTEIRVPKLLKNEDRPMTVGGLVEASAKIPYNCDYAVIVSRNEATTTPSATAAARAAAAIQQ</sequence>
<organism evidence="1 2">
    <name type="scientific">Glossina austeni</name>
    <name type="common">Savannah tsetse fly</name>
    <dbReference type="NCBI Taxonomy" id="7395"/>
    <lineage>
        <taxon>Eukaryota</taxon>
        <taxon>Metazoa</taxon>
        <taxon>Ecdysozoa</taxon>
        <taxon>Arthropoda</taxon>
        <taxon>Hexapoda</taxon>
        <taxon>Insecta</taxon>
        <taxon>Pterygota</taxon>
        <taxon>Neoptera</taxon>
        <taxon>Endopterygota</taxon>
        <taxon>Diptera</taxon>
        <taxon>Brachycera</taxon>
        <taxon>Muscomorpha</taxon>
        <taxon>Hippoboscoidea</taxon>
        <taxon>Glossinidae</taxon>
        <taxon>Glossina</taxon>
    </lineage>
</organism>
<evidence type="ECO:0000313" key="1">
    <source>
        <dbReference type="EnsemblMetazoa" id="GAUT042419-PA"/>
    </source>
</evidence>
<dbReference type="Proteomes" id="UP000078200">
    <property type="component" value="Unassembled WGS sequence"/>
</dbReference>
<evidence type="ECO:0000313" key="2">
    <source>
        <dbReference type="Proteomes" id="UP000078200"/>
    </source>
</evidence>
<accession>A0A1A9VNA2</accession>